<evidence type="ECO:0000256" key="1">
    <source>
        <dbReference type="SAM" id="SignalP"/>
    </source>
</evidence>
<reference evidence="3 5" key="2">
    <citation type="submission" date="2018-08" db="EMBL/GenBank/DDBJ databases">
        <title>Genomic Encyclopedia of Archaeal and Bacterial Type Strains, Phase II (KMG-II): from individual species to whole genera.</title>
        <authorList>
            <person name="Goeker M."/>
        </authorList>
    </citation>
    <scope>NUCLEOTIDE SEQUENCE [LARGE SCALE GENOMIC DNA]</scope>
    <source>
        <strain evidence="3 5">DSM 2261</strain>
    </source>
</reference>
<evidence type="ECO:0000313" key="3">
    <source>
        <dbReference type="EMBL" id="REG33428.1"/>
    </source>
</evidence>
<dbReference type="InterPro" id="IPR011989">
    <property type="entry name" value="ARM-like"/>
</dbReference>
<dbReference type="Gene3D" id="1.25.10.10">
    <property type="entry name" value="Leucine-rich Repeat Variant"/>
    <property type="match status" value="2"/>
</dbReference>
<dbReference type="Proteomes" id="UP000256345">
    <property type="component" value="Unassembled WGS sequence"/>
</dbReference>
<feature type="signal peptide" evidence="1">
    <location>
        <begin position="1"/>
        <end position="28"/>
    </location>
</feature>
<dbReference type="InterPro" id="IPR016024">
    <property type="entry name" value="ARM-type_fold"/>
</dbReference>
<organism evidence="2 4">
    <name type="scientific">Archangium gephyra</name>
    <dbReference type="NCBI Taxonomy" id="48"/>
    <lineage>
        <taxon>Bacteria</taxon>
        <taxon>Pseudomonadati</taxon>
        <taxon>Myxococcota</taxon>
        <taxon>Myxococcia</taxon>
        <taxon>Myxococcales</taxon>
        <taxon>Cystobacterineae</taxon>
        <taxon>Archangiaceae</taxon>
        <taxon>Archangium</taxon>
    </lineage>
</organism>
<accession>A0AAC8Q3L2</accession>
<dbReference type="RefSeq" id="WP_047854831.1">
    <property type="nucleotide sequence ID" value="NZ_CP011509.1"/>
</dbReference>
<proteinExistence type="predicted"/>
<evidence type="ECO:0000313" key="2">
    <source>
        <dbReference type="EMBL" id="AKI99858.1"/>
    </source>
</evidence>
<reference evidence="2 4" key="1">
    <citation type="submission" date="2015-05" db="EMBL/GenBank/DDBJ databases">
        <title>Genome assembly of Archangium gephyra DSM 2261.</title>
        <authorList>
            <person name="Sharma G."/>
            <person name="Subramanian S."/>
        </authorList>
    </citation>
    <scope>NUCLEOTIDE SEQUENCE [LARGE SCALE GENOMIC DNA]</scope>
    <source>
        <strain evidence="2 4">DSM 2261</strain>
    </source>
</reference>
<evidence type="ECO:0000313" key="4">
    <source>
        <dbReference type="Proteomes" id="UP000035579"/>
    </source>
</evidence>
<feature type="chain" id="PRO_5042100972" evidence="1">
    <location>
        <begin position="29"/>
        <end position="330"/>
    </location>
</feature>
<dbReference type="Proteomes" id="UP000035579">
    <property type="component" value="Chromosome"/>
</dbReference>
<dbReference type="AlphaFoldDB" id="A0AAC8Q3L2"/>
<dbReference type="EMBL" id="CP011509">
    <property type="protein sequence ID" value="AKI99858.1"/>
    <property type="molecule type" value="Genomic_DNA"/>
</dbReference>
<evidence type="ECO:0000313" key="5">
    <source>
        <dbReference type="Proteomes" id="UP000256345"/>
    </source>
</evidence>
<protein>
    <submittedName>
        <fullName evidence="3">Sister chromatid cohesion protein</fullName>
    </submittedName>
</protein>
<dbReference type="Pfam" id="PF13646">
    <property type="entry name" value="HEAT_2"/>
    <property type="match status" value="1"/>
</dbReference>
<dbReference type="EMBL" id="QUMU01000004">
    <property type="protein sequence ID" value="REG33428.1"/>
    <property type="molecule type" value="Genomic_DNA"/>
</dbReference>
<dbReference type="SUPFAM" id="SSF48371">
    <property type="entry name" value="ARM repeat"/>
    <property type="match status" value="1"/>
</dbReference>
<name>A0AAC8Q3L2_9BACT</name>
<keyword evidence="1" id="KW-0732">Signal</keyword>
<keyword evidence="5" id="KW-1185">Reference proteome</keyword>
<sequence length="330" mass="35170">MLHAHRSPTWRVALLAAAAWLLPAPAGAQDKLPIERVTCSFGNMLEDLRAGLKTGSPAYRKYLLQHLKEAARSMPPDELRAAVEQERDPAVLEALGAALATHAGFTEDPSVLQPLLKRASQDADPAARAAAVRGLRGTGSVETLSKNGHTVSYEQLIRDPSPEVREAVVGNLVQEDATVYSGHDRTVSETAVNTALASPDPEVAAKLLREVSMEQVGSETVRKLTGQLKSESPTLRAASASALGGVPGSESAGATSSLVELYRNEKDPAVRKAALQGIARLGLSGALPTLSSLRGVAPALDPEIAAWETVLRRGLQEWTLVLREKERIRK</sequence>
<dbReference type="KEGG" id="age:AA314_01485"/>
<gene>
    <name evidence="2" type="ORF">AA314_01485</name>
    <name evidence="3" type="ORF">ATI61_104719</name>
</gene>